<feature type="domain" description="Saccharopine dehydrogenase NADP binding" evidence="1">
    <location>
        <begin position="4"/>
        <end position="117"/>
    </location>
</feature>
<evidence type="ECO:0000259" key="1">
    <source>
        <dbReference type="Pfam" id="PF03435"/>
    </source>
</evidence>
<dbReference type="AlphaFoldDB" id="A0A8J4EK78"/>
<gene>
    <name evidence="2" type="ORF">NUM_20540</name>
</gene>
<dbReference type="SUPFAM" id="SSF51735">
    <property type="entry name" value="NAD(P)-binding Rossmann-fold domains"/>
    <property type="match status" value="1"/>
</dbReference>
<dbReference type="InterPro" id="IPR036291">
    <property type="entry name" value="NAD(P)-bd_dom_sf"/>
</dbReference>
<keyword evidence="3" id="KW-1185">Reference proteome</keyword>
<dbReference type="PANTHER" id="PTHR43781:SF1">
    <property type="entry name" value="SACCHAROPINE DEHYDROGENASE"/>
    <property type="match status" value="1"/>
</dbReference>
<organism evidence="2 3">
    <name type="scientific">Actinocatenispora comari</name>
    <dbReference type="NCBI Taxonomy" id="2807577"/>
    <lineage>
        <taxon>Bacteria</taxon>
        <taxon>Bacillati</taxon>
        <taxon>Actinomycetota</taxon>
        <taxon>Actinomycetes</taxon>
        <taxon>Micromonosporales</taxon>
        <taxon>Micromonosporaceae</taxon>
        <taxon>Actinocatenispora</taxon>
    </lineage>
</organism>
<proteinExistence type="predicted"/>
<dbReference type="EMBL" id="BOPO01000028">
    <property type="protein sequence ID" value="GIL26800.1"/>
    <property type="molecule type" value="Genomic_DNA"/>
</dbReference>
<accession>A0A8J4EK78</accession>
<protein>
    <submittedName>
        <fullName evidence="2">Membrane protein</fullName>
    </submittedName>
</protein>
<dbReference type="RefSeq" id="WP_207124559.1">
    <property type="nucleotide sequence ID" value="NZ_BOPO01000028.1"/>
</dbReference>
<dbReference type="Pfam" id="PF03435">
    <property type="entry name" value="Sacchrp_dh_NADP"/>
    <property type="match status" value="1"/>
</dbReference>
<dbReference type="InterPro" id="IPR005097">
    <property type="entry name" value="Sacchrp_dh_NADP-bd"/>
</dbReference>
<evidence type="ECO:0000313" key="2">
    <source>
        <dbReference type="EMBL" id="GIL26800.1"/>
    </source>
</evidence>
<evidence type="ECO:0000313" key="3">
    <source>
        <dbReference type="Proteomes" id="UP000614996"/>
    </source>
</evidence>
<dbReference type="Proteomes" id="UP000614996">
    <property type="component" value="Unassembled WGS sequence"/>
</dbReference>
<dbReference type="PANTHER" id="PTHR43781">
    <property type="entry name" value="SACCHAROPINE DEHYDROGENASE"/>
    <property type="match status" value="1"/>
</dbReference>
<sequence length="366" mass="37036">MNEIWILGATGRTGRAVADRLAADGATPVLVGRDPARLRALAETLPGTAQVVPAGSVDEAAALARDAAPAVVVNTIGPFTRTAPTVVAAGTHYVDLANDLPAVTALLDRHDAAVAAGRCLVTGGGFGVVGTESALRRLCADRPTPARVRVDAVPMVHSDPGPIGPTLAATIVDGFTAGGRRYEKGRLVRTRLGSDPARLLLPDGSTVGTTGMPSGELVAAHRASGAPEVVSASSMVPSGTASRAILPMVAALLSRPVIARAARGALARARGSGRPPARRYTWARARAWWPDGSSREVWLRAGEAMAFTAAITATVAARLAAGEGRPGAYTPGALFGPELAIAAGGEFLLGADGAVADPARDASPTS</sequence>
<dbReference type="Gene3D" id="3.40.50.720">
    <property type="entry name" value="NAD(P)-binding Rossmann-like Domain"/>
    <property type="match status" value="1"/>
</dbReference>
<comment type="caution">
    <text evidence="2">The sequence shown here is derived from an EMBL/GenBank/DDBJ whole genome shotgun (WGS) entry which is preliminary data.</text>
</comment>
<name>A0A8J4EK78_9ACTN</name>
<reference evidence="3" key="1">
    <citation type="journal article" date="2021" name="Int. J. Syst. Evol. Microbiol.">
        <title>Actinocatenispora comari sp. nov., an endophytic actinomycete isolated from aerial parts of Comarum salesowianum.</title>
        <authorList>
            <person name="Oyunbileg N."/>
            <person name="Iizaka Y."/>
            <person name="Hamada M."/>
            <person name="Davaapurev B.O."/>
            <person name="Fukumoto A."/>
            <person name="Tsetseg B."/>
            <person name="Kato F."/>
            <person name="Tamura T."/>
            <person name="Batkhuu J."/>
            <person name="Anzai Y."/>
        </authorList>
    </citation>
    <scope>NUCLEOTIDE SEQUENCE [LARGE SCALE GENOMIC DNA]</scope>
    <source>
        <strain evidence="3">NUM-2625</strain>
    </source>
</reference>